<dbReference type="Gene3D" id="3.40.50.9100">
    <property type="entry name" value="Dehydroquinase, class II"/>
    <property type="match status" value="1"/>
</dbReference>
<evidence type="ECO:0000256" key="7">
    <source>
        <dbReference type="ARBA" id="ARBA00023239"/>
    </source>
</evidence>
<dbReference type="InterPro" id="IPR036441">
    <property type="entry name" value="DHquinase_II_sf"/>
</dbReference>
<feature type="binding site" evidence="8 10">
    <location>
        <position position="113"/>
    </location>
    <ligand>
        <name>substrate</name>
    </ligand>
</feature>
<feature type="binding site" evidence="8 10">
    <location>
        <position position="76"/>
    </location>
    <ligand>
        <name>substrate</name>
    </ligand>
</feature>
<feature type="binding site" evidence="8 10">
    <location>
        <begin position="103"/>
        <end position="104"/>
    </location>
    <ligand>
        <name>substrate</name>
    </ligand>
</feature>
<comment type="pathway">
    <text evidence="3 8">Metabolic intermediate biosynthesis; chorismate biosynthesis; chorismate from D-erythrose 4-phosphate and phosphoenolpyruvate: step 3/7.</text>
</comment>
<protein>
    <recommendedName>
        <fullName evidence="6 8">3-dehydroquinate dehydratase</fullName>
        <shortName evidence="8">3-dehydroquinase</shortName>
        <ecNumber evidence="6 8">4.2.1.10</ecNumber>
    </recommendedName>
    <alternativeName>
        <fullName evidence="8">Type II DHQase</fullName>
    </alternativeName>
</protein>
<dbReference type="InterPro" id="IPR018509">
    <property type="entry name" value="DHquinase_II_CS"/>
</dbReference>
<dbReference type="GO" id="GO:0009423">
    <property type="term" value="P:chorismate biosynthetic process"/>
    <property type="evidence" value="ECO:0007669"/>
    <property type="project" value="UniProtKB-UniRule"/>
</dbReference>
<feature type="binding site" evidence="8 10">
    <location>
        <position position="89"/>
    </location>
    <ligand>
        <name>substrate</name>
    </ligand>
</feature>
<dbReference type="GO" id="GO:0008652">
    <property type="term" value="P:amino acid biosynthetic process"/>
    <property type="evidence" value="ECO:0007669"/>
    <property type="project" value="UniProtKB-KW"/>
</dbReference>
<dbReference type="GO" id="GO:0003855">
    <property type="term" value="F:3-dehydroquinate dehydratase activity"/>
    <property type="evidence" value="ECO:0007669"/>
    <property type="project" value="UniProtKB-UniRule"/>
</dbReference>
<reference evidence="13" key="1">
    <citation type="submission" date="2018-05" db="EMBL/GenBank/DDBJ databases">
        <authorList>
            <person name="Li Y."/>
        </authorList>
    </citation>
    <scope>NUCLEOTIDE SEQUENCE [LARGE SCALE GENOMIC DNA]</scope>
    <source>
        <strain evidence="13">3d-2-2</strain>
    </source>
</reference>
<feature type="active site" description="Proton donor" evidence="8 9">
    <location>
        <position position="102"/>
    </location>
</feature>
<feature type="active site" description="Proton acceptor" evidence="8 9">
    <location>
        <position position="24"/>
    </location>
</feature>
<dbReference type="HAMAP" id="MF_00169">
    <property type="entry name" value="AroQ"/>
    <property type="match status" value="1"/>
</dbReference>
<dbReference type="NCBIfam" id="NF003804">
    <property type="entry name" value="PRK05395.1-1"/>
    <property type="match status" value="1"/>
</dbReference>
<evidence type="ECO:0000256" key="2">
    <source>
        <dbReference type="ARBA" id="ARBA00003924"/>
    </source>
</evidence>
<dbReference type="NCBIfam" id="NF003807">
    <property type="entry name" value="PRK05395.1-4"/>
    <property type="match status" value="1"/>
</dbReference>
<dbReference type="CDD" id="cd00466">
    <property type="entry name" value="DHQase_II"/>
    <property type="match status" value="1"/>
</dbReference>
<evidence type="ECO:0000256" key="9">
    <source>
        <dbReference type="PIRSR" id="PIRSR001399-1"/>
    </source>
</evidence>
<keyword evidence="8" id="KW-0028">Amino-acid biosynthesis</keyword>
<proteinExistence type="inferred from homology"/>
<name>A0A2V1JVZ0_9BURK</name>
<dbReference type="RefSeq" id="WP_109062513.1">
    <property type="nucleotide sequence ID" value="NZ_QETA01000005.1"/>
</dbReference>
<comment type="subunit">
    <text evidence="5 8">Homododecamer.</text>
</comment>
<feature type="site" description="Transition state stabilizer" evidence="8 11">
    <location>
        <position position="19"/>
    </location>
</feature>
<dbReference type="EC" id="4.2.1.10" evidence="6 8"/>
<dbReference type="NCBIfam" id="NF003805">
    <property type="entry name" value="PRK05395.1-2"/>
    <property type="match status" value="1"/>
</dbReference>
<dbReference type="PROSITE" id="PS01029">
    <property type="entry name" value="DEHYDROQUINASE_II"/>
    <property type="match status" value="1"/>
</dbReference>
<dbReference type="GO" id="GO:0009073">
    <property type="term" value="P:aromatic amino acid family biosynthetic process"/>
    <property type="evidence" value="ECO:0007669"/>
    <property type="project" value="UniProtKB-KW"/>
</dbReference>
<evidence type="ECO:0000256" key="8">
    <source>
        <dbReference type="HAMAP-Rule" id="MF_00169"/>
    </source>
</evidence>
<comment type="caution">
    <text evidence="12">The sequence shown here is derived from an EMBL/GenBank/DDBJ whole genome shotgun (WGS) entry which is preliminary data.</text>
</comment>
<evidence type="ECO:0000313" key="13">
    <source>
        <dbReference type="Proteomes" id="UP000245212"/>
    </source>
</evidence>
<evidence type="ECO:0000256" key="11">
    <source>
        <dbReference type="PIRSR" id="PIRSR001399-3"/>
    </source>
</evidence>
<dbReference type="PANTHER" id="PTHR21272">
    <property type="entry name" value="CATABOLIC 3-DEHYDROQUINASE"/>
    <property type="match status" value="1"/>
</dbReference>
<dbReference type="UniPathway" id="UPA00053">
    <property type="reaction ID" value="UER00086"/>
</dbReference>
<comment type="catalytic activity">
    <reaction evidence="1 8">
        <text>3-dehydroquinate = 3-dehydroshikimate + H2O</text>
        <dbReference type="Rhea" id="RHEA:21096"/>
        <dbReference type="ChEBI" id="CHEBI:15377"/>
        <dbReference type="ChEBI" id="CHEBI:16630"/>
        <dbReference type="ChEBI" id="CHEBI:32364"/>
        <dbReference type="EC" id="4.2.1.10"/>
    </reaction>
</comment>
<evidence type="ECO:0000256" key="3">
    <source>
        <dbReference type="ARBA" id="ARBA00004902"/>
    </source>
</evidence>
<dbReference type="PANTHER" id="PTHR21272:SF3">
    <property type="entry name" value="CATABOLIC 3-DEHYDROQUINASE"/>
    <property type="match status" value="1"/>
</dbReference>
<evidence type="ECO:0000256" key="10">
    <source>
        <dbReference type="PIRSR" id="PIRSR001399-2"/>
    </source>
</evidence>
<dbReference type="Pfam" id="PF01220">
    <property type="entry name" value="DHquinase_II"/>
    <property type="match status" value="1"/>
</dbReference>
<evidence type="ECO:0000256" key="5">
    <source>
        <dbReference type="ARBA" id="ARBA00011193"/>
    </source>
</evidence>
<gene>
    <name evidence="8 12" type="primary">aroQ</name>
    <name evidence="12" type="ORF">DD235_12975</name>
</gene>
<dbReference type="SUPFAM" id="SSF52304">
    <property type="entry name" value="Type II 3-dehydroquinate dehydratase"/>
    <property type="match status" value="1"/>
</dbReference>
<evidence type="ECO:0000256" key="4">
    <source>
        <dbReference type="ARBA" id="ARBA00011037"/>
    </source>
</evidence>
<dbReference type="Proteomes" id="UP000245212">
    <property type="component" value="Unassembled WGS sequence"/>
</dbReference>
<comment type="function">
    <text evidence="2 8">Catalyzes a trans-dehydration via an enolate intermediate.</text>
</comment>
<evidence type="ECO:0000256" key="1">
    <source>
        <dbReference type="ARBA" id="ARBA00001864"/>
    </source>
</evidence>
<comment type="similarity">
    <text evidence="4 8">Belongs to the type-II 3-dehydroquinase family.</text>
</comment>
<feature type="binding site" evidence="8 10">
    <location>
        <position position="82"/>
    </location>
    <ligand>
        <name>substrate</name>
    </ligand>
</feature>
<organism evidence="12 13">
    <name type="scientific">Corticimicrobacter populi</name>
    <dbReference type="NCBI Taxonomy" id="2175229"/>
    <lineage>
        <taxon>Bacteria</taxon>
        <taxon>Pseudomonadati</taxon>
        <taxon>Pseudomonadota</taxon>
        <taxon>Betaproteobacteria</taxon>
        <taxon>Burkholderiales</taxon>
        <taxon>Alcaligenaceae</taxon>
        <taxon>Corticimicrobacter</taxon>
    </lineage>
</organism>
<dbReference type="InterPro" id="IPR001874">
    <property type="entry name" value="DHquinase_II"/>
</dbReference>
<keyword evidence="13" id="KW-1185">Reference proteome</keyword>
<keyword evidence="8" id="KW-0057">Aromatic amino acid biosynthesis</keyword>
<evidence type="ECO:0000256" key="6">
    <source>
        <dbReference type="ARBA" id="ARBA00012060"/>
    </source>
</evidence>
<dbReference type="EMBL" id="QETA01000005">
    <property type="protein sequence ID" value="PWF22275.1"/>
    <property type="molecule type" value="Genomic_DNA"/>
</dbReference>
<sequence>MPKRALILNGPNLNMLGRRQPEIYGSTTLADIDRKLVELGQGLGVEVLTFQSNHEGELIDRIQAARDDGTDIIIINAAAYTHTSIALRDALAAVELPFIEVHLSNVHRREPFRHHSYLSDLAVGVIAGLGEEGYMAALRYAATLKRA</sequence>
<keyword evidence="7 8" id="KW-0456">Lyase</keyword>
<dbReference type="NCBIfam" id="NF003806">
    <property type="entry name" value="PRK05395.1-3"/>
    <property type="match status" value="1"/>
</dbReference>
<dbReference type="AlphaFoldDB" id="A0A2V1JVZ0"/>
<dbReference type="NCBIfam" id="TIGR01088">
    <property type="entry name" value="aroQ"/>
    <property type="match status" value="1"/>
</dbReference>
<dbReference type="GO" id="GO:0019631">
    <property type="term" value="P:quinate catabolic process"/>
    <property type="evidence" value="ECO:0007669"/>
    <property type="project" value="TreeGrafter"/>
</dbReference>
<evidence type="ECO:0000313" key="12">
    <source>
        <dbReference type="EMBL" id="PWF22275.1"/>
    </source>
</evidence>
<accession>A0A2V1JVZ0</accession>
<dbReference type="PIRSF" id="PIRSF001399">
    <property type="entry name" value="DHquinase_II"/>
    <property type="match status" value="1"/>
</dbReference>